<evidence type="ECO:0000313" key="2">
    <source>
        <dbReference type="Proteomes" id="UP000053593"/>
    </source>
</evidence>
<dbReference type="EMBL" id="KN834804">
    <property type="protein sequence ID" value="KIK55619.1"/>
    <property type="molecule type" value="Genomic_DNA"/>
</dbReference>
<gene>
    <name evidence="1" type="ORF">GYMLUDRAFT_62386</name>
</gene>
<dbReference type="OrthoDB" id="2634326at2759"/>
<keyword evidence="2" id="KW-1185">Reference proteome</keyword>
<organism evidence="1 2">
    <name type="scientific">Collybiopsis luxurians FD-317 M1</name>
    <dbReference type="NCBI Taxonomy" id="944289"/>
    <lineage>
        <taxon>Eukaryota</taxon>
        <taxon>Fungi</taxon>
        <taxon>Dikarya</taxon>
        <taxon>Basidiomycota</taxon>
        <taxon>Agaricomycotina</taxon>
        <taxon>Agaricomycetes</taxon>
        <taxon>Agaricomycetidae</taxon>
        <taxon>Agaricales</taxon>
        <taxon>Marasmiineae</taxon>
        <taxon>Omphalotaceae</taxon>
        <taxon>Collybiopsis</taxon>
        <taxon>Collybiopsis luxurians</taxon>
    </lineage>
</organism>
<dbReference type="Proteomes" id="UP000053593">
    <property type="component" value="Unassembled WGS sequence"/>
</dbReference>
<name>A0A0D0C031_9AGAR</name>
<protein>
    <submittedName>
        <fullName evidence="1">Uncharacterized protein</fullName>
    </submittedName>
</protein>
<dbReference type="HOGENOM" id="CLU_863442_0_0_1"/>
<accession>A0A0D0C031</accession>
<dbReference type="AlphaFoldDB" id="A0A0D0C031"/>
<reference evidence="1 2" key="1">
    <citation type="submission" date="2014-04" db="EMBL/GenBank/DDBJ databases">
        <title>Evolutionary Origins and Diversification of the Mycorrhizal Mutualists.</title>
        <authorList>
            <consortium name="DOE Joint Genome Institute"/>
            <consortium name="Mycorrhizal Genomics Consortium"/>
            <person name="Kohler A."/>
            <person name="Kuo A."/>
            <person name="Nagy L.G."/>
            <person name="Floudas D."/>
            <person name="Copeland A."/>
            <person name="Barry K.W."/>
            <person name="Cichocki N."/>
            <person name="Veneault-Fourrey C."/>
            <person name="LaButti K."/>
            <person name="Lindquist E.A."/>
            <person name="Lipzen A."/>
            <person name="Lundell T."/>
            <person name="Morin E."/>
            <person name="Murat C."/>
            <person name="Riley R."/>
            <person name="Ohm R."/>
            <person name="Sun H."/>
            <person name="Tunlid A."/>
            <person name="Henrissat B."/>
            <person name="Grigoriev I.V."/>
            <person name="Hibbett D.S."/>
            <person name="Martin F."/>
        </authorList>
    </citation>
    <scope>NUCLEOTIDE SEQUENCE [LARGE SCALE GENOMIC DNA]</scope>
    <source>
        <strain evidence="1 2">FD-317 M1</strain>
    </source>
</reference>
<evidence type="ECO:0000313" key="1">
    <source>
        <dbReference type="EMBL" id="KIK55619.1"/>
    </source>
</evidence>
<sequence>MPASENDLFMHVTWAQRLTLELHARIQWIRKEWSKRLRDAKLQKKIHEVINVVGVFTEDKETLHTLFYAGIPVWWLRVYQSCSPVSSPAGDIETLKIKAVLLQLIDYTDARPKAQKLPKENGGRNPFLSYPHPFMPVAICKWEIALKHLARYHTSHPEDGGHYNYWVPPTHCLLSVQSDEKKAKLFMGWLRIQELCLFLLSNAKCSPLRLSNKEWRTLLLNLFTKSVQWKGTEVKGLPHAETAYEILWELCELNFRSGFVALNRQLDESTISALEHQSMLDQCWNGTAAYLDLFTMRQELGGQSIFELAAFVQALHTVMKTW</sequence>
<proteinExistence type="predicted"/>